<gene>
    <name evidence="1" type="ORF">DN051_04365</name>
</gene>
<dbReference type="Proteomes" id="UP000249616">
    <property type="component" value="Chromosome"/>
</dbReference>
<reference evidence="1 2" key="1">
    <citation type="journal article" date="2019" name="Int. J. Syst. Evol. Microbiol.">
        <title>Streptomyces cadmiisoli sp. nov., a novel actinomycete isolated from cadmium-contaminated soil.</title>
        <authorList>
            <person name="Li K."/>
            <person name="Tang X."/>
            <person name="Zhao J."/>
            <person name="Guo Y."/>
            <person name="Tang Y."/>
            <person name="Gao J."/>
        </authorList>
    </citation>
    <scope>NUCLEOTIDE SEQUENCE [LARGE SCALE GENOMIC DNA]</scope>
    <source>
        <strain evidence="1 2">ZFG47</strain>
    </source>
</reference>
<accession>A0A2Z4IT04</accession>
<proteinExistence type="predicted"/>
<evidence type="ECO:0000313" key="1">
    <source>
        <dbReference type="EMBL" id="AWW35975.1"/>
    </source>
</evidence>
<keyword evidence="2" id="KW-1185">Reference proteome</keyword>
<dbReference type="AlphaFoldDB" id="A0A2Z4IT04"/>
<organism evidence="1 2">
    <name type="scientific">Streptomyces cadmiisoli</name>
    <dbReference type="NCBI Taxonomy" id="2184053"/>
    <lineage>
        <taxon>Bacteria</taxon>
        <taxon>Bacillati</taxon>
        <taxon>Actinomycetota</taxon>
        <taxon>Actinomycetes</taxon>
        <taxon>Kitasatosporales</taxon>
        <taxon>Streptomycetaceae</taxon>
        <taxon>Streptomyces</taxon>
        <taxon>Streptomyces aurantiacus group</taxon>
    </lineage>
</organism>
<protein>
    <submittedName>
        <fullName evidence="1">Uncharacterized protein</fullName>
    </submittedName>
</protein>
<evidence type="ECO:0000313" key="2">
    <source>
        <dbReference type="Proteomes" id="UP000249616"/>
    </source>
</evidence>
<sequence>MATSDPPPTEADPSALMCHSDEVGLCAKCWRKTHRYGRGGNPLCSYCFAAVSAQWGPRVRRTPRA</sequence>
<dbReference type="KEGG" id="scad:DN051_04365"/>
<name>A0A2Z4IT04_9ACTN</name>
<dbReference type="EMBL" id="CP030073">
    <property type="protein sequence ID" value="AWW35975.1"/>
    <property type="molecule type" value="Genomic_DNA"/>
</dbReference>